<dbReference type="AlphaFoldDB" id="A0A0E9SQX0"/>
<evidence type="ECO:0000313" key="1">
    <source>
        <dbReference type="EMBL" id="JAH43716.1"/>
    </source>
</evidence>
<organism evidence="1">
    <name type="scientific">Anguilla anguilla</name>
    <name type="common">European freshwater eel</name>
    <name type="synonym">Muraena anguilla</name>
    <dbReference type="NCBI Taxonomy" id="7936"/>
    <lineage>
        <taxon>Eukaryota</taxon>
        <taxon>Metazoa</taxon>
        <taxon>Chordata</taxon>
        <taxon>Craniata</taxon>
        <taxon>Vertebrata</taxon>
        <taxon>Euteleostomi</taxon>
        <taxon>Actinopterygii</taxon>
        <taxon>Neopterygii</taxon>
        <taxon>Teleostei</taxon>
        <taxon>Anguilliformes</taxon>
        <taxon>Anguillidae</taxon>
        <taxon>Anguilla</taxon>
    </lineage>
</organism>
<reference evidence="1" key="1">
    <citation type="submission" date="2014-11" db="EMBL/GenBank/DDBJ databases">
        <authorList>
            <person name="Amaro Gonzalez C."/>
        </authorList>
    </citation>
    <scope>NUCLEOTIDE SEQUENCE</scope>
</reference>
<accession>A0A0E9SQX0</accession>
<sequence>MQGPGRGKEPSLKKSVTAQPNVTGLLSKNCADKCCVRDAVNKLYLTMQVSLWSHG</sequence>
<reference evidence="1" key="2">
    <citation type="journal article" date="2015" name="Fish Shellfish Immunol.">
        <title>Early steps in the European eel (Anguilla anguilla)-Vibrio vulnificus interaction in the gills: Role of the RtxA13 toxin.</title>
        <authorList>
            <person name="Callol A."/>
            <person name="Pajuelo D."/>
            <person name="Ebbesson L."/>
            <person name="Teles M."/>
            <person name="MacKenzie S."/>
            <person name="Amaro C."/>
        </authorList>
    </citation>
    <scope>NUCLEOTIDE SEQUENCE</scope>
</reference>
<protein>
    <submittedName>
        <fullName evidence="1">Uncharacterized protein</fullName>
    </submittedName>
</protein>
<proteinExistence type="predicted"/>
<dbReference type="EMBL" id="GBXM01080193">
    <property type="protein sequence ID" value="JAH28384.1"/>
    <property type="molecule type" value="Transcribed_RNA"/>
</dbReference>
<name>A0A0E9SQX0_ANGAN</name>
<dbReference type="EMBL" id="GBXM01064861">
    <property type="protein sequence ID" value="JAH43716.1"/>
    <property type="molecule type" value="Transcribed_RNA"/>
</dbReference>